<dbReference type="InterPro" id="IPR003741">
    <property type="entry name" value="LUD_dom"/>
</dbReference>
<dbReference type="InterPro" id="IPR037171">
    <property type="entry name" value="NagB/RpiA_transferase-like"/>
</dbReference>
<dbReference type="EMBL" id="JBHULZ010000023">
    <property type="protein sequence ID" value="MFD2697366.1"/>
    <property type="molecule type" value="Genomic_DNA"/>
</dbReference>
<dbReference type="RefSeq" id="WP_379045085.1">
    <property type="nucleotide sequence ID" value="NZ_JBHULZ010000023.1"/>
</dbReference>
<proteinExistence type="predicted"/>
<keyword evidence="3" id="KW-1185">Reference proteome</keyword>
<protein>
    <submittedName>
        <fullName evidence="2">LUD domain-containing protein</fullName>
    </submittedName>
</protein>
<evidence type="ECO:0000313" key="2">
    <source>
        <dbReference type="EMBL" id="MFD2697366.1"/>
    </source>
</evidence>
<reference evidence="3" key="1">
    <citation type="journal article" date="2019" name="Int. J. Syst. Evol. Microbiol.">
        <title>The Global Catalogue of Microorganisms (GCM) 10K type strain sequencing project: providing services to taxonomists for standard genome sequencing and annotation.</title>
        <authorList>
            <consortium name="The Broad Institute Genomics Platform"/>
            <consortium name="The Broad Institute Genome Sequencing Center for Infectious Disease"/>
            <person name="Wu L."/>
            <person name="Ma J."/>
        </authorList>
    </citation>
    <scope>NUCLEOTIDE SEQUENCE [LARGE SCALE GENOMIC DNA]</scope>
    <source>
        <strain evidence="3">KCTC 42255</strain>
    </source>
</reference>
<dbReference type="SUPFAM" id="SSF100950">
    <property type="entry name" value="NagB/RpiA/CoA transferase-like"/>
    <property type="match status" value="1"/>
</dbReference>
<accession>A0ABW5SCC3</accession>
<evidence type="ECO:0000259" key="1">
    <source>
        <dbReference type="Pfam" id="PF02589"/>
    </source>
</evidence>
<sequence length="203" mass="23417">MNLFRKFIGYVTSAKTEEEQNHNKNQSKFMPEEELPTDESFMIKFKENGGKFLYCTDEKEMKETFGLILKENNWHEEEVICFDQELQNKLIHFNLNFTDQKEATFFISGCEYLIGNTGALLISSNQIKEKKLADLPNNFIIIARTSQLINSIGEGLSGIKNKSKNRIPTNITTIKTFGEDQENDFLNYGSTSKNLYLLLVEDL</sequence>
<evidence type="ECO:0000313" key="3">
    <source>
        <dbReference type="Proteomes" id="UP001597357"/>
    </source>
</evidence>
<comment type="caution">
    <text evidence="2">The sequence shown here is derived from an EMBL/GenBank/DDBJ whole genome shotgun (WGS) entry which is preliminary data.</text>
</comment>
<organism evidence="2 3">
    <name type="scientific">Mesonia sediminis</name>
    <dbReference type="NCBI Taxonomy" id="1703946"/>
    <lineage>
        <taxon>Bacteria</taxon>
        <taxon>Pseudomonadati</taxon>
        <taxon>Bacteroidota</taxon>
        <taxon>Flavobacteriia</taxon>
        <taxon>Flavobacteriales</taxon>
        <taxon>Flavobacteriaceae</taxon>
        <taxon>Mesonia</taxon>
    </lineage>
</organism>
<dbReference type="InterPro" id="IPR024185">
    <property type="entry name" value="FTHF_cligase-like_sf"/>
</dbReference>
<name>A0ABW5SCC3_9FLAO</name>
<dbReference type="Pfam" id="PF02589">
    <property type="entry name" value="LUD_dom"/>
    <property type="match status" value="1"/>
</dbReference>
<dbReference type="Proteomes" id="UP001597357">
    <property type="component" value="Unassembled WGS sequence"/>
</dbReference>
<feature type="domain" description="LUD" evidence="1">
    <location>
        <begin position="41"/>
        <end position="180"/>
    </location>
</feature>
<dbReference type="Gene3D" id="3.40.50.10420">
    <property type="entry name" value="NagB/RpiA/CoA transferase-like"/>
    <property type="match status" value="1"/>
</dbReference>
<gene>
    <name evidence="2" type="ORF">ACFSQ0_05130</name>
</gene>